<dbReference type="CDD" id="cd00637">
    <property type="entry name" value="7tm_classA_rhodopsin-like"/>
    <property type="match status" value="1"/>
</dbReference>
<feature type="domain" description="G-protein coupled receptors family 1 profile" evidence="10">
    <location>
        <begin position="54"/>
        <end position="278"/>
    </location>
</feature>
<dbReference type="Gene3D" id="1.20.1070.10">
    <property type="entry name" value="Rhodopsin 7-helix transmembrane proteins"/>
    <property type="match status" value="1"/>
</dbReference>
<evidence type="ECO:0000256" key="2">
    <source>
        <dbReference type="ARBA" id="ARBA00022606"/>
    </source>
</evidence>
<keyword evidence="5" id="KW-0297">G-protein coupled receptor</keyword>
<keyword evidence="7" id="KW-0675">Receptor</keyword>
<feature type="transmembrane region" description="Helical" evidence="9">
    <location>
        <begin position="36"/>
        <end position="62"/>
    </location>
</feature>
<gene>
    <name evidence="11" type="ORF">GDO81_004827</name>
</gene>
<keyword evidence="6 9" id="KW-0472">Membrane</keyword>
<evidence type="ECO:0000259" key="10">
    <source>
        <dbReference type="PROSITE" id="PS50262"/>
    </source>
</evidence>
<comment type="subcellular location">
    <subcellularLocation>
        <location evidence="1">Membrane</location>
        <topology evidence="1">Multi-pass membrane protein</topology>
    </subcellularLocation>
</comment>
<feature type="transmembrane region" description="Helical" evidence="9">
    <location>
        <begin position="264"/>
        <end position="284"/>
    </location>
</feature>
<evidence type="ECO:0000256" key="4">
    <source>
        <dbReference type="ARBA" id="ARBA00022989"/>
    </source>
</evidence>
<dbReference type="GO" id="GO:0004930">
    <property type="term" value="F:G protein-coupled receptor activity"/>
    <property type="evidence" value="ECO:0007669"/>
    <property type="project" value="UniProtKB-KW"/>
</dbReference>
<evidence type="ECO:0000256" key="8">
    <source>
        <dbReference type="ARBA" id="ARBA00023224"/>
    </source>
</evidence>
<dbReference type="EMBL" id="WNYA01000002">
    <property type="protein sequence ID" value="KAG8584924.1"/>
    <property type="molecule type" value="Genomic_DNA"/>
</dbReference>
<feature type="transmembrane region" description="Helical" evidence="9">
    <location>
        <begin position="214"/>
        <end position="239"/>
    </location>
</feature>
<protein>
    <recommendedName>
        <fullName evidence="10">G-protein coupled receptors family 1 profile domain-containing protein</fullName>
    </recommendedName>
</protein>
<reference evidence="11" key="1">
    <citation type="thesis" date="2020" institute="ProQuest LLC" country="789 East Eisenhower Parkway, Ann Arbor, MI, USA">
        <title>Comparative Genomics and Chromosome Evolution.</title>
        <authorList>
            <person name="Mudd A.B."/>
        </authorList>
    </citation>
    <scope>NUCLEOTIDE SEQUENCE</scope>
    <source>
        <strain evidence="11">237g6f4</strain>
        <tissue evidence="11">Blood</tissue>
    </source>
</reference>
<comment type="caution">
    <text evidence="11">The sequence shown here is derived from an EMBL/GenBank/DDBJ whole genome shotgun (WGS) entry which is preliminary data.</text>
</comment>
<proteinExistence type="predicted"/>
<name>A0AAV7CJI5_ENGPU</name>
<evidence type="ECO:0000256" key="7">
    <source>
        <dbReference type="ARBA" id="ARBA00023170"/>
    </source>
</evidence>
<evidence type="ECO:0000256" key="6">
    <source>
        <dbReference type="ARBA" id="ARBA00023136"/>
    </source>
</evidence>
<feature type="transmembrane region" description="Helical" evidence="9">
    <location>
        <begin position="155"/>
        <end position="176"/>
    </location>
</feature>
<feature type="transmembrane region" description="Helical" evidence="9">
    <location>
        <begin position="296"/>
        <end position="314"/>
    </location>
</feature>
<dbReference type="Pfam" id="PF00001">
    <property type="entry name" value="7tm_1"/>
    <property type="match status" value="1"/>
</dbReference>
<dbReference type="PROSITE" id="PS50262">
    <property type="entry name" value="G_PROTEIN_RECEP_F1_2"/>
    <property type="match status" value="1"/>
</dbReference>
<dbReference type="InterPro" id="IPR017452">
    <property type="entry name" value="GPCR_Rhodpsn_7TM"/>
</dbReference>
<accession>A0AAV7CJI5</accession>
<feature type="transmembrane region" description="Helical" evidence="9">
    <location>
        <begin position="74"/>
        <end position="92"/>
    </location>
</feature>
<evidence type="ECO:0000256" key="5">
    <source>
        <dbReference type="ARBA" id="ARBA00023040"/>
    </source>
</evidence>
<dbReference type="SUPFAM" id="SSF81321">
    <property type="entry name" value="Family A G protein-coupled receptor-like"/>
    <property type="match status" value="1"/>
</dbReference>
<evidence type="ECO:0000256" key="1">
    <source>
        <dbReference type="ARBA" id="ARBA00004141"/>
    </source>
</evidence>
<keyword evidence="8" id="KW-0807">Transducer</keyword>
<evidence type="ECO:0000313" key="11">
    <source>
        <dbReference type="EMBL" id="KAG8584924.1"/>
    </source>
</evidence>
<keyword evidence="2" id="KW-0716">Sensory transduction</keyword>
<keyword evidence="12" id="KW-1185">Reference proteome</keyword>
<evidence type="ECO:0000313" key="12">
    <source>
        <dbReference type="Proteomes" id="UP000824782"/>
    </source>
</evidence>
<dbReference type="AlphaFoldDB" id="A0AAV7CJI5"/>
<keyword evidence="3 9" id="KW-0812">Transmembrane</keyword>
<sequence length="344" mass="39734">MLDSIEGVKPPQGGSEGNKQHKTSYFAYRRLEDSLLIMYVQVMFIFLAAVGLPVNFLLVYIFCFSTVKVAASDIFFIHLSIANLLQLITRIPTLIVPYQDNFCYPMSIPCKFFLFILFCSRKASMWITLLLDVFHLVKLTNKERFLSLIHLKKSCVQLCLALNWFIWVAAGVPYPLLIPSDRPRQNTVHMNATCFCSLFDVLTEKDFFLKTYDMVFGTVLQGLAIILMCLVDVKVLWILRKHQLVIVSHDMSQGQRSHHREVTAIKVITSLVVFFVICHLIDALLRNYSNEFVDHIRRLIEHLYPVVSPFILGFGDKRFRKRIKCIMFCRPCKTTNVSEVMTVS</sequence>
<organism evidence="11 12">
    <name type="scientific">Engystomops pustulosus</name>
    <name type="common">Tungara frog</name>
    <name type="synonym">Physalaemus pustulosus</name>
    <dbReference type="NCBI Taxonomy" id="76066"/>
    <lineage>
        <taxon>Eukaryota</taxon>
        <taxon>Metazoa</taxon>
        <taxon>Chordata</taxon>
        <taxon>Craniata</taxon>
        <taxon>Vertebrata</taxon>
        <taxon>Euteleostomi</taxon>
        <taxon>Amphibia</taxon>
        <taxon>Batrachia</taxon>
        <taxon>Anura</taxon>
        <taxon>Neobatrachia</taxon>
        <taxon>Hyloidea</taxon>
        <taxon>Leptodactylidae</taxon>
        <taxon>Leiuperinae</taxon>
        <taxon>Engystomops</taxon>
    </lineage>
</organism>
<keyword evidence="4 9" id="KW-1133">Transmembrane helix</keyword>
<dbReference type="PRINTS" id="PR00237">
    <property type="entry name" value="GPCRRHODOPSN"/>
</dbReference>
<dbReference type="PANTHER" id="PTHR11394">
    <property type="entry name" value="TASTE RECEPTOR TYPE 2"/>
    <property type="match status" value="1"/>
</dbReference>
<dbReference type="PANTHER" id="PTHR11394:SF137">
    <property type="entry name" value="C-X-C CHEMOKINE RECEPTOR TYPE 3 ISOFORM X1-RELATED"/>
    <property type="match status" value="1"/>
</dbReference>
<evidence type="ECO:0000256" key="9">
    <source>
        <dbReference type="SAM" id="Phobius"/>
    </source>
</evidence>
<dbReference type="InterPro" id="IPR000276">
    <property type="entry name" value="GPCR_Rhodpsn"/>
</dbReference>
<dbReference type="GO" id="GO:0016020">
    <property type="term" value="C:membrane"/>
    <property type="evidence" value="ECO:0007669"/>
    <property type="project" value="UniProtKB-SubCell"/>
</dbReference>
<evidence type="ECO:0000256" key="3">
    <source>
        <dbReference type="ARBA" id="ARBA00022692"/>
    </source>
</evidence>
<dbReference type="Proteomes" id="UP000824782">
    <property type="component" value="Unassembled WGS sequence"/>
</dbReference>
<feature type="transmembrane region" description="Helical" evidence="9">
    <location>
        <begin position="112"/>
        <end position="134"/>
    </location>
</feature>